<reference evidence="2" key="2">
    <citation type="submission" date="2020-06" db="EMBL/GenBank/DDBJ databases">
        <title>Helianthus annuus Genome sequencing and assembly Release 2.</title>
        <authorList>
            <person name="Gouzy J."/>
            <person name="Langlade N."/>
            <person name="Munos S."/>
        </authorList>
    </citation>
    <scope>NUCLEOTIDE SEQUENCE</scope>
    <source>
        <tissue evidence="2">Leaves</tissue>
    </source>
</reference>
<organism evidence="2 3">
    <name type="scientific">Helianthus annuus</name>
    <name type="common">Common sunflower</name>
    <dbReference type="NCBI Taxonomy" id="4232"/>
    <lineage>
        <taxon>Eukaryota</taxon>
        <taxon>Viridiplantae</taxon>
        <taxon>Streptophyta</taxon>
        <taxon>Embryophyta</taxon>
        <taxon>Tracheophyta</taxon>
        <taxon>Spermatophyta</taxon>
        <taxon>Magnoliopsida</taxon>
        <taxon>eudicotyledons</taxon>
        <taxon>Gunneridae</taxon>
        <taxon>Pentapetalae</taxon>
        <taxon>asterids</taxon>
        <taxon>campanulids</taxon>
        <taxon>Asterales</taxon>
        <taxon>Asteraceae</taxon>
        <taxon>Asteroideae</taxon>
        <taxon>Heliantheae alliance</taxon>
        <taxon>Heliantheae</taxon>
        <taxon>Helianthus</taxon>
    </lineage>
</organism>
<reference evidence="2" key="1">
    <citation type="journal article" date="2017" name="Nature">
        <title>The sunflower genome provides insights into oil metabolism, flowering and Asterid evolution.</title>
        <authorList>
            <person name="Badouin H."/>
            <person name="Gouzy J."/>
            <person name="Grassa C.J."/>
            <person name="Murat F."/>
            <person name="Staton S.E."/>
            <person name="Cottret L."/>
            <person name="Lelandais-Briere C."/>
            <person name="Owens G.L."/>
            <person name="Carrere S."/>
            <person name="Mayjonade B."/>
            <person name="Legrand L."/>
            <person name="Gill N."/>
            <person name="Kane N.C."/>
            <person name="Bowers J.E."/>
            <person name="Hubner S."/>
            <person name="Bellec A."/>
            <person name="Berard A."/>
            <person name="Berges H."/>
            <person name="Blanchet N."/>
            <person name="Boniface M.C."/>
            <person name="Brunel D."/>
            <person name="Catrice O."/>
            <person name="Chaidir N."/>
            <person name="Claudel C."/>
            <person name="Donnadieu C."/>
            <person name="Faraut T."/>
            <person name="Fievet G."/>
            <person name="Helmstetter N."/>
            <person name="King M."/>
            <person name="Knapp S.J."/>
            <person name="Lai Z."/>
            <person name="Le Paslier M.C."/>
            <person name="Lippi Y."/>
            <person name="Lorenzon L."/>
            <person name="Mandel J.R."/>
            <person name="Marage G."/>
            <person name="Marchand G."/>
            <person name="Marquand E."/>
            <person name="Bret-Mestries E."/>
            <person name="Morien E."/>
            <person name="Nambeesan S."/>
            <person name="Nguyen T."/>
            <person name="Pegot-Espagnet P."/>
            <person name="Pouilly N."/>
            <person name="Raftis F."/>
            <person name="Sallet E."/>
            <person name="Schiex T."/>
            <person name="Thomas J."/>
            <person name="Vandecasteele C."/>
            <person name="Vares D."/>
            <person name="Vear F."/>
            <person name="Vautrin S."/>
            <person name="Crespi M."/>
            <person name="Mangin B."/>
            <person name="Burke J.M."/>
            <person name="Salse J."/>
            <person name="Munos S."/>
            <person name="Vincourt P."/>
            <person name="Rieseberg L.H."/>
            <person name="Langlade N.B."/>
        </authorList>
    </citation>
    <scope>NUCLEOTIDE SEQUENCE</scope>
    <source>
        <tissue evidence="2">Leaves</tissue>
    </source>
</reference>
<feature type="domain" description="Retrovirus-related Pol polyprotein from transposon TNT 1-94-like beta-barrel" evidence="1">
    <location>
        <begin position="75"/>
        <end position="150"/>
    </location>
</feature>
<dbReference type="Pfam" id="PF22936">
    <property type="entry name" value="Pol_BBD"/>
    <property type="match status" value="1"/>
</dbReference>
<sequence length="194" mass="20976">MEPSAQTVDEVAEAVVTAVVGEQLLEKEHEPLLEPLADPWCVDEVEKDARACENVYDCAMMAVAKGASACLDSLWYVHSGGSRHMTGCRALLKDFKNHGWGDISFGNNSKGKVLGSGIVQNGNLKFENVKLIDNLKFNLLSVSQVSDKGCGSFFTKDSCKIIGPEMVKKIEVVIAGGKTHLVAQRSGNVYVVDM</sequence>
<dbReference type="Proteomes" id="UP000215914">
    <property type="component" value="Unassembled WGS sequence"/>
</dbReference>
<gene>
    <name evidence="2" type="ORF">HanXRQr2_Chr02g0056281</name>
</gene>
<dbReference type="InterPro" id="IPR054722">
    <property type="entry name" value="PolX-like_BBD"/>
</dbReference>
<proteinExistence type="predicted"/>
<evidence type="ECO:0000313" key="3">
    <source>
        <dbReference type="Proteomes" id="UP000215914"/>
    </source>
</evidence>
<dbReference type="EMBL" id="MNCJ02000317">
    <property type="protein sequence ID" value="KAF5817713.1"/>
    <property type="molecule type" value="Genomic_DNA"/>
</dbReference>
<dbReference type="Gramene" id="mRNA:HanXRQr2_Chr02g0056281">
    <property type="protein sequence ID" value="mRNA:HanXRQr2_Chr02g0056281"/>
    <property type="gene ID" value="HanXRQr2_Chr02g0056281"/>
</dbReference>
<name>A0A9K3JMM3_HELAN</name>
<comment type="caution">
    <text evidence="2">The sequence shown here is derived from an EMBL/GenBank/DDBJ whole genome shotgun (WGS) entry which is preliminary data.</text>
</comment>
<evidence type="ECO:0000259" key="1">
    <source>
        <dbReference type="Pfam" id="PF22936"/>
    </source>
</evidence>
<protein>
    <recommendedName>
        <fullName evidence="1">Retrovirus-related Pol polyprotein from transposon TNT 1-94-like beta-barrel domain-containing protein</fullName>
    </recommendedName>
</protein>
<accession>A0A9K3JMM3</accession>
<dbReference type="AlphaFoldDB" id="A0A9K3JMM3"/>
<evidence type="ECO:0000313" key="2">
    <source>
        <dbReference type="EMBL" id="KAF5817713.1"/>
    </source>
</evidence>
<keyword evidence="3" id="KW-1185">Reference proteome</keyword>